<evidence type="ECO:0000313" key="3">
    <source>
        <dbReference type="Proteomes" id="UP000198757"/>
    </source>
</evidence>
<dbReference type="RefSeq" id="WP_090388377.1">
    <property type="nucleotide sequence ID" value="NZ_FMZO01000001.1"/>
</dbReference>
<dbReference type="AlphaFoldDB" id="A0A1G6J902"/>
<dbReference type="CDD" id="cd00198">
    <property type="entry name" value="vWFA"/>
    <property type="match status" value="1"/>
</dbReference>
<dbReference type="Pfam" id="PF01882">
    <property type="entry name" value="DUF58"/>
    <property type="match status" value="1"/>
</dbReference>
<keyword evidence="3" id="KW-1185">Reference proteome</keyword>
<dbReference type="PANTHER" id="PTHR33608">
    <property type="entry name" value="BLL2464 PROTEIN"/>
    <property type="match status" value="1"/>
</dbReference>
<reference evidence="3" key="1">
    <citation type="submission" date="2016-10" db="EMBL/GenBank/DDBJ databases">
        <authorList>
            <person name="Varghese N."/>
            <person name="Submissions S."/>
        </authorList>
    </citation>
    <scope>NUCLEOTIDE SEQUENCE [LARGE SCALE GENOMIC DNA]</scope>
    <source>
        <strain evidence="3">DSM 25811 / CCM 8410 / LMG 26954 / E90</strain>
    </source>
</reference>
<dbReference type="SMART" id="SM00327">
    <property type="entry name" value="VWA"/>
    <property type="match status" value="1"/>
</dbReference>
<dbReference type="PANTHER" id="PTHR33608:SF6">
    <property type="entry name" value="BLL2464 PROTEIN"/>
    <property type="match status" value="1"/>
</dbReference>
<evidence type="ECO:0000313" key="2">
    <source>
        <dbReference type="EMBL" id="SDC14386.1"/>
    </source>
</evidence>
<organism evidence="2 3">
    <name type="scientific">Niabella drilacis (strain DSM 25811 / CCM 8410 / CCUG 62505 / LMG 26954 / E90)</name>
    <dbReference type="NCBI Taxonomy" id="1285928"/>
    <lineage>
        <taxon>Bacteria</taxon>
        <taxon>Pseudomonadati</taxon>
        <taxon>Bacteroidota</taxon>
        <taxon>Chitinophagia</taxon>
        <taxon>Chitinophagales</taxon>
        <taxon>Chitinophagaceae</taxon>
        <taxon>Niabella</taxon>
    </lineage>
</organism>
<dbReference type="InterPro" id="IPR002881">
    <property type="entry name" value="DUF58"/>
</dbReference>
<protein>
    <recommendedName>
        <fullName evidence="1">VWFA domain-containing protein</fullName>
    </recommendedName>
</protein>
<dbReference type="InterPro" id="IPR036465">
    <property type="entry name" value="vWFA_dom_sf"/>
</dbReference>
<gene>
    <name evidence="2" type="ORF">SAMN04487894_101438</name>
</gene>
<evidence type="ECO:0000259" key="1">
    <source>
        <dbReference type="SMART" id="SM00327"/>
    </source>
</evidence>
<dbReference type="EMBL" id="FMZO01000001">
    <property type="protein sequence ID" value="SDC14386.1"/>
    <property type="molecule type" value="Genomic_DNA"/>
</dbReference>
<accession>A0A1G6J902</accession>
<dbReference type="SUPFAM" id="SSF53300">
    <property type="entry name" value="vWA-like"/>
    <property type="match status" value="1"/>
</dbReference>
<dbReference type="OrthoDB" id="9776116at2"/>
<dbReference type="Proteomes" id="UP000198757">
    <property type="component" value="Unassembled WGS sequence"/>
</dbReference>
<proteinExistence type="predicted"/>
<dbReference type="InterPro" id="IPR002035">
    <property type="entry name" value="VWF_A"/>
</dbReference>
<sequence length="294" mass="33386">MRTREEILKKVRELEIKSKKLATELFSGEYHSAFKGKGMSFKEVREYTPGDDIRFIDWNVSARIGHPYSKIFEEERELTVMLLIDISRSGLFGTSYGRKRDVAAEIAAVLSFSAVANADKVGAVFYSDKIEMYIPPKKGRQHALFIVREMLGLEPSGKGTNTATAIRFLTNAMKQGCIAFVLSDFIDTNYEDALRVAGKKHDLIGVKLYDRMDKELPDAGLIQLMDAETGALQWVDSGNAYVRRKYEEEFFRITAYCAAVFKKANSDLLHLKTGDDYIQVLRRFFKSRVKGSIK</sequence>
<dbReference type="STRING" id="1285928.SAMN04487894_101438"/>
<dbReference type="Gene3D" id="3.40.50.410">
    <property type="entry name" value="von Willebrand factor, type A domain"/>
    <property type="match status" value="1"/>
</dbReference>
<feature type="domain" description="VWFA" evidence="1">
    <location>
        <begin position="77"/>
        <end position="253"/>
    </location>
</feature>
<name>A0A1G6J902_NIADE</name>